<proteinExistence type="predicted"/>
<dbReference type="InterPro" id="IPR038696">
    <property type="entry name" value="IalB_sf"/>
</dbReference>
<feature type="signal peptide" evidence="1">
    <location>
        <begin position="1"/>
        <end position="28"/>
    </location>
</feature>
<dbReference type="InterPro" id="IPR010642">
    <property type="entry name" value="Invasion_prot_B"/>
</dbReference>
<comment type="caution">
    <text evidence="2">The sequence shown here is derived from an EMBL/GenBank/DDBJ whole genome shotgun (WGS) entry which is preliminary data.</text>
</comment>
<name>A0ABV0BF13_9HYPH</name>
<feature type="chain" id="PRO_5046631636" evidence="1">
    <location>
        <begin position="29"/>
        <end position="178"/>
    </location>
</feature>
<sequence length="178" mass="18940">MKNTKSLRRLGLFALPLVLSAFAVTAQAQSGGQATLVTTSGDWSVYTASSGKSKVCYALSQPKERLPAGLNRDPGYLFVSFRPAEKINGELAIVVGFPAKEDVGGQLTIGSSNFDLLAKGPNVWLKSSNEEPSVIAGMQKGQSMEVKVTSGRGNKTTDRYSLSGFTAAFNRAKKECGR</sequence>
<evidence type="ECO:0000313" key="3">
    <source>
        <dbReference type="Proteomes" id="UP001418637"/>
    </source>
</evidence>
<reference evidence="2 3" key="1">
    <citation type="submission" date="2024-04" db="EMBL/GenBank/DDBJ databases">
        <title>A novel species isolated from cricket.</title>
        <authorList>
            <person name="Wang H.-C."/>
        </authorList>
    </citation>
    <scope>NUCLEOTIDE SEQUENCE [LARGE SCALE GENOMIC DNA]</scope>
    <source>
        <strain evidence="2 3">WL0021</strain>
    </source>
</reference>
<gene>
    <name evidence="2" type="ORF">WJT86_00420</name>
</gene>
<dbReference type="Proteomes" id="UP001418637">
    <property type="component" value="Unassembled WGS sequence"/>
</dbReference>
<dbReference type="RefSeq" id="WP_346335518.1">
    <property type="nucleotide sequence ID" value="NZ_JBBYXI010000001.1"/>
</dbReference>
<dbReference type="Gene3D" id="2.60.40.1880">
    <property type="entry name" value="Invasion associated locus B (IalB) protein"/>
    <property type="match status" value="1"/>
</dbReference>
<organism evidence="2 3">
    <name type="scientific">Hohaiivirga grylli</name>
    <dbReference type="NCBI Taxonomy" id="3133970"/>
    <lineage>
        <taxon>Bacteria</taxon>
        <taxon>Pseudomonadati</taxon>
        <taxon>Pseudomonadota</taxon>
        <taxon>Alphaproteobacteria</taxon>
        <taxon>Hyphomicrobiales</taxon>
        <taxon>Methylobacteriaceae</taxon>
        <taxon>Hohaiivirga</taxon>
    </lineage>
</organism>
<keyword evidence="1" id="KW-0732">Signal</keyword>
<evidence type="ECO:0000256" key="1">
    <source>
        <dbReference type="SAM" id="SignalP"/>
    </source>
</evidence>
<evidence type="ECO:0000313" key="2">
    <source>
        <dbReference type="EMBL" id="MEN3929519.1"/>
    </source>
</evidence>
<dbReference type="EMBL" id="JBBYXI010000001">
    <property type="protein sequence ID" value="MEN3929519.1"/>
    <property type="molecule type" value="Genomic_DNA"/>
</dbReference>
<dbReference type="Pfam" id="PF06776">
    <property type="entry name" value="IalB"/>
    <property type="match status" value="1"/>
</dbReference>
<keyword evidence="3" id="KW-1185">Reference proteome</keyword>
<accession>A0ABV0BF13</accession>
<protein>
    <submittedName>
        <fullName evidence="2">Invasion associated locus B family protein</fullName>
    </submittedName>
</protein>